<dbReference type="Gene3D" id="3.40.50.150">
    <property type="entry name" value="Vaccinia Virus protein VP39"/>
    <property type="match status" value="1"/>
</dbReference>
<protein>
    <submittedName>
        <fullName evidence="3">SAM-dependent methyltransferase</fullName>
    </submittedName>
</protein>
<comment type="caution">
    <text evidence="3">The sequence shown here is derived from an EMBL/GenBank/DDBJ whole genome shotgun (WGS) entry which is preliminary data.</text>
</comment>
<dbReference type="PANTHER" id="PTHR14911">
    <property type="entry name" value="THUMP DOMAIN-CONTAINING"/>
    <property type="match status" value="1"/>
</dbReference>
<keyword evidence="3" id="KW-0808">Transferase</keyword>
<keyword evidence="3" id="KW-0489">Methyltransferase</keyword>
<evidence type="ECO:0000313" key="3">
    <source>
        <dbReference type="EMBL" id="MBB6048245.1"/>
    </source>
</evidence>
<feature type="domain" description="Ribosomal RNA large subunit methyltransferase K/L-like methyltransferase" evidence="2">
    <location>
        <begin position="289"/>
        <end position="380"/>
    </location>
</feature>
<evidence type="ECO:0000259" key="2">
    <source>
        <dbReference type="Pfam" id="PF01170"/>
    </source>
</evidence>
<dbReference type="RefSeq" id="WP_184191622.1">
    <property type="nucleotide sequence ID" value="NZ_JACHGW010000001.1"/>
</dbReference>
<dbReference type="Proteomes" id="UP000520814">
    <property type="component" value="Unassembled WGS sequence"/>
</dbReference>
<dbReference type="CDD" id="cd02440">
    <property type="entry name" value="AdoMet_MTases"/>
    <property type="match status" value="1"/>
</dbReference>
<organism evidence="3 4">
    <name type="scientific">Armatimonas rosea</name>
    <dbReference type="NCBI Taxonomy" id="685828"/>
    <lineage>
        <taxon>Bacteria</taxon>
        <taxon>Bacillati</taxon>
        <taxon>Armatimonadota</taxon>
        <taxon>Armatimonadia</taxon>
        <taxon>Armatimonadales</taxon>
        <taxon>Armatimonadaceae</taxon>
        <taxon>Armatimonas</taxon>
    </lineage>
</organism>
<feature type="region of interest" description="Disordered" evidence="1">
    <location>
        <begin position="1"/>
        <end position="46"/>
    </location>
</feature>
<reference evidence="3 4" key="1">
    <citation type="submission" date="2020-08" db="EMBL/GenBank/DDBJ databases">
        <title>Genomic Encyclopedia of Type Strains, Phase IV (KMG-IV): sequencing the most valuable type-strain genomes for metagenomic binning, comparative biology and taxonomic classification.</title>
        <authorList>
            <person name="Goeker M."/>
        </authorList>
    </citation>
    <scope>NUCLEOTIDE SEQUENCE [LARGE SCALE GENOMIC DNA]</scope>
    <source>
        <strain evidence="3 4">DSM 23562</strain>
    </source>
</reference>
<dbReference type="PANTHER" id="PTHR14911:SF13">
    <property type="entry name" value="TRNA (GUANINE(6)-N2)-METHYLTRANSFERASE THUMP3"/>
    <property type="match status" value="1"/>
</dbReference>
<dbReference type="InterPro" id="IPR000241">
    <property type="entry name" value="RlmKL-like_Mtase"/>
</dbReference>
<keyword evidence="4" id="KW-1185">Reference proteome</keyword>
<evidence type="ECO:0000313" key="4">
    <source>
        <dbReference type="Proteomes" id="UP000520814"/>
    </source>
</evidence>
<dbReference type="AlphaFoldDB" id="A0A7W9SKG3"/>
<dbReference type="Pfam" id="PF01170">
    <property type="entry name" value="UPF0020"/>
    <property type="match status" value="1"/>
</dbReference>
<dbReference type="GO" id="GO:0030488">
    <property type="term" value="P:tRNA methylation"/>
    <property type="evidence" value="ECO:0007669"/>
    <property type="project" value="TreeGrafter"/>
</dbReference>
<dbReference type="GO" id="GO:0016423">
    <property type="term" value="F:tRNA (guanine) methyltransferase activity"/>
    <property type="evidence" value="ECO:0007669"/>
    <property type="project" value="TreeGrafter"/>
</dbReference>
<name>A0A7W9SKG3_ARMRO</name>
<sequence length="417" mass="45221">MRSEPSKPGKRGAARATPKPAAKPGRPLKGGKTRPVAKAKPEAEKKPAGPAFEYILETIPGLEAVASVEIKERFTTPPKKDRTVPGLMHLAFTGKAERLLALRSIVAVFRRRVHPVPRPTGLLGHQYFSAILADCNAAIALHPEGSFTSLRLAAAGRDSAVMARIASELAKELKLDIDTTGEETQTLLVRLLPLQKKVEKPPRRRSRDDAPEVDEYVTVWESLVSLSPRPLSTRTWRKENYPGAVNACVGYAMGRLVGPAERFLNLCAGSGTILIEREQKGALGCDTSKAAREAAAANGVELADWDATAVPLEDGWADAIVADLPFGQRIGSHKDNVKLYPALLTESARLLRVGGTAVFLTHELKLFEQTIGAQSQWQIERVIPLTVGGMHPKIYMLKRLKSQAGGGAKKQKTARPK</sequence>
<feature type="compositionally biased region" description="Low complexity" evidence="1">
    <location>
        <begin position="14"/>
        <end position="27"/>
    </location>
</feature>
<evidence type="ECO:0000256" key="1">
    <source>
        <dbReference type="SAM" id="MobiDB-lite"/>
    </source>
</evidence>
<proteinExistence type="predicted"/>
<gene>
    <name evidence="3" type="ORF">HNQ39_000007</name>
</gene>
<dbReference type="EMBL" id="JACHGW010000001">
    <property type="protein sequence ID" value="MBB6048245.1"/>
    <property type="molecule type" value="Genomic_DNA"/>
</dbReference>
<dbReference type="SUPFAM" id="SSF53335">
    <property type="entry name" value="S-adenosyl-L-methionine-dependent methyltransferases"/>
    <property type="match status" value="1"/>
</dbReference>
<dbReference type="InterPro" id="IPR029063">
    <property type="entry name" value="SAM-dependent_MTases_sf"/>
</dbReference>
<accession>A0A7W9SKG3</accession>